<dbReference type="Gene3D" id="2.60.120.620">
    <property type="entry name" value="q2cbj1_9rhob like domain"/>
    <property type="match status" value="1"/>
</dbReference>
<sequence length="294" mass="33265">MDTLIDFPYDDKKFEVTDEMKKCFDEQGYLLLRGLLSPEELKKVRNVLENTDMIKKHGYGIPDASGRMPRMVLWRAPGSDVTGMICRCEKVVTTSEKLLGGEVYHYSSKVMMKDPMVGGRQEWHQDYGYWYKNGLLYPDALSVFIPVDRCNKANGCLQILPGSHVCGRIEHGMVAGQTGADLERVKELEQKLPKHYVEMEAGDALFFHSNVLHCSDPNDSPNRRWAFIMAYNMASNDPVESLAAPFPRYTKLEKVTNSAILECTNETDFSGKDFLDPSEDKTVKADLSKPTNTT</sequence>
<evidence type="ECO:0000313" key="2">
    <source>
        <dbReference type="EMBL" id="VDI00310.1"/>
    </source>
</evidence>
<dbReference type="EMBL" id="UYJE01001226">
    <property type="protein sequence ID" value="VDI00310.1"/>
    <property type="molecule type" value="Genomic_DNA"/>
</dbReference>
<name>A0A8B6C7T7_MYTGA</name>
<protein>
    <submittedName>
        <fullName evidence="2">Uncharacterized protein</fullName>
    </submittedName>
</protein>
<dbReference type="SUPFAM" id="SSF51197">
    <property type="entry name" value="Clavaminate synthase-like"/>
    <property type="match status" value="1"/>
</dbReference>
<comment type="caution">
    <text evidence="2">The sequence shown here is derived from an EMBL/GenBank/DDBJ whole genome shotgun (WGS) entry which is preliminary data.</text>
</comment>
<proteinExistence type="predicted"/>
<dbReference type="Pfam" id="PF05721">
    <property type="entry name" value="PhyH"/>
    <property type="match status" value="1"/>
</dbReference>
<dbReference type="PANTHER" id="PTHR20883:SF51">
    <property type="entry name" value="PHYTANOYL-COA HYDROXYLASE"/>
    <property type="match status" value="1"/>
</dbReference>
<organism evidence="2 3">
    <name type="scientific">Mytilus galloprovincialis</name>
    <name type="common">Mediterranean mussel</name>
    <dbReference type="NCBI Taxonomy" id="29158"/>
    <lineage>
        <taxon>Eukaryota</taxon>
        <taxon>Metazoa</taxon>
        <taxon>Spiralia</taxon>
        <taxon>Lophotrochozoa</taxon>
        <taxon>Mollusca</taxon>
        <taxon>Bivalvia</taxon>
        <taxon>Autobranchia</taxon>
        <taxon>Pteriomorphia</taxon>
        <taxon>Mytilida</taxon>
        <taxon>Mytiloidea</taxon>
        <taxon>Mytilidae</taxon>
        <taxon>Mytilinae</taxon>
        <taxon>Mytilus</taxon>
    </lineage>
</organism>
<comment type="cofactor">
    <cofactor evidence="1">
        <name>Fe cation</name>
        <dbReference type="ChEBI" id="CHEBI:24875"/>
    </cofactor>
</comment>
<dbReference type="OrthoDB" id="445007at2759"/>
<keyword evidence="3" id="KW-1185">Reference proteome</keyword>
<dbReference type="AlphaFoldDB" id="A0A8B6C7T7"/>
<dbReference type="PANTHER" id="PTHR20883">
    <property type="entry name" value="PHYTANOYL-COA DIOXYGENASE DOMAIN CONTAINING 1"/>
    <property type="match status" value="1"/>
</dbReference>
<accession>A0A8B6C7T7</accession>
<reference evidence="2" key="1">
    <citation type="submission" date="2018-11" db="EMBL/GenBank/DDBJ databases">
        <authorList>
            <person name="Alioto T."/>
            <person name="Alioto T."/>
        </authorList>
    </citation>
    <scope>NUCLEOTIDE SEQUENCE</scope>
</reference>
<dbReference type="Proteomes" id="UP000596742">
    <property type="component" value="Unassembled WGS sequence"/>
</dbReference>
<evidence type="ECO:0000256" key="1">
    <source>
        <dbReference type="ARBA" id="ARBA00001962"/>
    </source>
</evidence>
<evidence type="ECO:0000313" key="3">
    <source>
        <dbReference type="Proteomes" id="UP000596742"/>
    </source>
</evidence>
<dbReference type="InterPro" id="IPR008775">
    <property type="entry name" value="Phytyl_CoA_dOase-like"/>
</dbReference>
<gene>
    <name evidence="2" type="ORF">MGAL_10B032757</name>
</gene>